<keyword evidence="1" id="KW-0812">Transmembrane</keyword>
<name>J0D2M1_AURST</name>
<dbReference type="Proteomes" id="UP000006514">
    <property type="component" value="Unassembled WGS sequence"/>
</dbReference>
<evidence type="ECO:0000313" key="2">
    <source>
        <dbReference type="EMBL" id="EJD41013.1"/>
    </source>
</evidence>
<gene>
    <name evidence="2" type="ORF">AURDEDRAFT_127380</name>
</gene>
<sequence>MTRISMLNYVTLAAVSYTLTLFLANAPRLVEPLVEPSTDGRARREGFGVVLLLVAVRMLELHGIIVGLPHGLPSLEYSPARSSSSAVGGSLPFISVEQQNGAPGVLRLCERPNVGVRHAAHVPVAPLLKAARPPVVDEPLVHKLNVALVALPVEPFARVLVPPFPRRVDLAFERALEVSSGSAPNVAHGPPLVVSIDPPVDVPSVPVRDAVLVTHLQLLEEPPVRLLNERLMPLPIAPFALLLVQPSACAEDTSFHQAPEGSNAALGPPLNLSTSPVLDAVHVSVVSLLKATSALVVVKACIPLLKCSSPPVSKDVLVRARDVTLEPTVDPSCPPVVDAAHVPVVRLPDDLFARVLAALFSSGRDASVSFPRWLDLSFTCLLDLSFVDVPVDSFARVPDVPLARVPEEPFAPLPDPALFPLVNESLAPPLREPLLRVPLAPQYVSPVHLVLDTRASIDEVNAQRACSLLPAVVVIDSAFARSSDDERAMSGVAAVAGHGFKVCAGCGKSNRSPGPGAEDAQQAVLLSNRYIALPSDERELPLNDASNMIDKSPAFCGFVAPTAARTRDEAFGPAAQARAHA</sequence>
<dbReference type="AlphaFoldDB" id="J0D2M1"/>
<protein>
    <submittedName>
        <fullName evidence="2">Uncharacterized protein</fullName>
    </submittedName>
</protein>
<keyword evidence="1" id="KW-0472">Membrane</keyword>
<evidence type="ECO:0000313" key="3">
    <source>
        <dbReference type="Proteomes" id="UP000006514"/>
    </source>
</evidence>
<evidence type="ECO:0000256" key="1">
    <source>
        <dbReference type="SAM" id="Phobius"/>
    </source>
</evidence>
<accession>J0D2M1</accession>
<reference evidence="3" key="1">
    <citation type="journal article" date="2012" name="Science">
        <title>The Paleozoic origin of enzymatic lignin decomposition reconstructed from 31 fungal genomes.</title>
        <authorList>
            <person name="Floudas D."/>
            <person name="Binder M."/>
            <person name="Riley R."/>
            <person name="Barry K."/>
            <person name="Blanchette R.A."/>
            <person name="Henrissat B."/>
            <person name="Martinez A.T."/>
            <person name="Otillar R."/>
            <person name="Spatafora J.W."/>
            <person name="Yadav J.S."/>
            <person name="Aerts A."/>
            <person name="Benoit I."/>
            <person name="Boyd A."/>
            <person name="Carlson A."/>
            <person name="Copeland A."/>
            <person name="Coutinho P.M."/>
            <person name="de Vries R.P."/>
            <person name="Ferreira P."/>
            <person name="Findley K."/>
            <person name="Foster B."/>
            <person name="Gaskell J."/>
            <person name="Glotzer D."/>
            <person name="Gorecki P."/>
            <person name="Heitman J."/>
            <person name="Hesse C."/>
            <person name="Hori C."/>
            <person name="Igarashi K."/>
            <person name="Jurgens J.A."/>
            <person name="Kallen N."/>
            <person name="Kersten P."/>
            <person name="Kohler A."/>
            <person name="Kuees U."/>
            <person name="Kumar T.K.A."/>
            <person name="Kuo A."/>
            <person name="LaButti K."/>
            <person name="Larrondo L.F."/>
            <person name="Lindquist E."/>
            <person name="Ling A."/>
            <person name="Lombard V."/>
            <person name="Lucas S."/>
            <person name="Lundell T."/>
            <person name="Martin R."/>
            <person name="McLaughlin D.J."/>
            <person name="Morgenstern I."/>
            <person name="Morin E."/>
            <person name="Murat C."/>
            <person name="Nagy L.G."/>
            <person name="Nolan M."/>
            <person name="Ohm R.A."/>
            <person name="Patyshakuliyeva A."/>
            <person name="Rokas A."/>
            <person name="Ruiz-Duenas F.J."/>
            <person name="Sabat G."/>
            <person name="Salamov A."/>
            <person name="Samejima M."/>
            <person name="Schmutz J."/>
            <person name="Slot J.C."/>
            <person name="St John F."/>
            <person name="Stenlid J."/>
            <person name="Sun H."/>
            <person name="Sun S."/>
            <person name="Syed K."/>
            <person name="Tsang A."/>
            <person name="Wiebenga A."/>
            <person name="Young D."/>
            <person name="Pisabarro A."/>
            <person name="Eastwood D.C."/>
            <person name="Martin F."/>
            <person name="Cullen D."/>
            <person name="Grigoriev I.V."/>
            <person name="Hibbett D.S."/>
        </authorList>
    </citation>
    <scope>NUCLEOTIDE SEQUENCE [LARGE SCALE GENOMIC DNA]</scope>
    <source>
        <strain evidence="3">TFB10046</strain>
    </source>
</reference>
<keyword evidence="1" id="KW-1133">Transmembrane helix</keyword>
<dbReference type="EMBL" id="JH687797">
    <property type="protein sequence ID" value="EJD41013.1"/>
    <property type="molecule type" value="Genomic_DNA"/>
</dbReference>
<organism evidence="2 3">
    <name type="scientific">Auricularia subglabra (strain TFB-10046 / SS5)</name>
    <name type="common">White-rot fungus</name>
    <name type="synonym">Auricularia delicata (strain TFB10046)</name>
    <dbReference type="NCBI Taxonomy" id="717982"/>
    <lineage>
        <taxon>Eukaryota</taxon>
        <taxon>Fungi</taxon>
        <taxon>Dikarya</taxon>
        <taxon>Basidiomycota</taxon>
        <taxon>Agaricomycotina</taxon>
        <taxon>Agaricomycetes</taxon>
        <taxon>Auriculariales</taxon>
        <taxon>Auriculariaceae</taxon>
        <taxon>Auricularia</taxon>
    </lineage>
</organism>
<feature type="transmembrane region" description="Helical" evidence="1">
    <location>
        <begin position="6"/>
        <end position="26"/>
    </location>
</feature>
<dbReference type="InParanoid" id="J0D2M1"/>
<keyword evidence="3" id="KW-1185">Reference proteome</keyword>
<proteinExistence type="predicted"/>
<dbReference type="KEGG" id="adl:AURDEDRAFT_127380"/>